<dbReference type="GeneID" id="19957998"/>
<dbReference type="EMBL" id="JH767368">
    <property type="protein sequence ID" value="EQC24839.1"/>
    <property type="molecule type" value="Genomic_DNA"/>
</dbReference>
<organism evidence="2 3">
    <name type="scientific">Saprolegnia diclina (strain VS20)</name>
    <dbReference type="NCBI Taxonomy" id="1156394"/>
    <lineage>
        <taxon>Eukaryota</taxon>
        <taxon>Sar</taxon>
        <taxon>Stramenopiles</taxon>
        <taxon>Oomycota</taxon>
        <taxon>Saprolegniomycetes</taxon>
        <taxon>Saprolegniales</taxon>
        <taxon>Saprolegniaceae</taxon>
        <taxon>Saprolegnia</taxon>
    </lineage>
</organism>
<feature type="transmembrane region" description="Helical" evidence="1">
    <location>
        <begin position="701"/>
        <end position="723"/>
    </location>
</feature>
<dbReference type="OMA" id="HNDWIQD"/>
<dbReference type="eggNOG" id="ENOG502SD6V">
    <property type="taxonomic scope" value="Eukaryota"/>
</dbReference>
<proteinExistence type="predicted"/>
<reference evidence="2 3" key="1">
    <citation type="submission" date="2012-04" db="EMBL/GenBank/DDBJ databases">
        <title>The Genome Sequence of Saprolegnia declina VS20.</title>
        <authorList>
            <consortium name="The Broad Institute Genome Sequencing Platform"/>
            <person name="Russ C."/>
            <person name="Nusbaum C."/>
            <person name="Tyler B."/>
            <person name="van West P."/>
            <person name="Dieguez-Uribeondo J."/>
            <person name="de Bruijn I."/>
            <person name="Tripathy S."/>
            <person name="Jiang R."/>
            <person name="Young S.K."/>
            <person name="Zeng Q."/>
            <person name="Gargeya S."/>
            <person name="Fitzgerald M."/>
            <person name="Haas B."/>
            <person name="Abouelleil A."/>
            <person name="Alvarado L."/>
            <person name="Arachchi H.M."/>
            <person name="Berlin A."/>
            <person name="Chapman S.B."/>
            <person name="Goldberg J."/>
            <person name="Griggs A."/>
            <person name="Gujja S."/>
            <person name="Hansen M."/>
            <person name="Howarth C."/>
            <person name="Imamovic A."/>
            <person name="Larimer J."/>
            <person name="McCowen C."/>
            <person name="Montmayeur A."/>
            <person name="Murphy C."/>
            <person name="Neiman D."/>
            <person name="Pearson M."/>
            <person name="Priest M."/>
            <person name="Roberts A."/>
            <person name="Saif S."/>
            <person name="Shea T."/>
            <person name="Sisk P."/>
            <person name="Sykes S."/>
            <person name="Wortman J."/>
            <person name="Nusbaum C."/>
            <person name="Birren B."/>
        </authorList>
    </citation>
    <scope>NUCLEOTIDE SEQUENCE [LARGE SCALE GENOMIC DNA]</scope>
    <source>
        <strain evidence="2 3">VS20</strain>
    </source>
</reference>
<evidence type="ECO:0000313" key="3">
    <source>
        <dbReference type="Proteomes" id="UP000030762"/>
    </source>
</evidence>
<feature type="transmembrane region" description="Helical" evidence="1">
    <location>
        <begin position="660"/>
        <end position="681"/>
    </location>
</feature>
<feature type="transmembrane region" description="Helical" evidence="1">
    <location>
        <begin position="540"/>
        <end position="561"/>
    </location>
</feature>
<dbReference type="RefSeq" id="XP_008621733.1">
    <property type="nucleotide sequence ID" value="XM_008623511.1"/>
</dbReference>
<gene>
    <name evidence="2" type="ORF">SDRG_17271</name>
</gene>
<keyword evidence="3" id="KW-1185">Reference proteome</keyword>
<name>T0PHJ7_SAPDV</name>
<dbReference type="OrthoDB" id="75886at2759"/>
<accession>T0PHJ7</accession>
<dbReference type="Proteomes" id="UP000030762">
    <property type="component" value="Unassembled WGS sequence"/>
</dbReference>
<dbReference type="AlphaFoldDB" id="T0PHJ7"/>
<protein>
    <submittedName>
        <fullName evidence="2">Uncharacterized protein</fullName>
    </submittedName>
</protein>
<evidence type="ECO:0000256" key="1">
    <source>
        <dbReference type="SAM" id="Phobius"/>
    </source>
</evidence>
<keyword evidence="1" id="KW-1133">Transmembrane helix</keyword>
<keyword evidence="1" id="KW-0812">Transmembrane</keyword>
<dbReference type="InParanoid" id="T0PHJ7"/>
<evidence type="ECO:0000313" key="2">
    <source>
        <dbReference type="EMBL" id="EQC24839.1"/>
    </source>
</evidence>
<keyword evidence="1" id="KW-0472">Membrane</keyword>
<dbReference type="VEuPathDB" id="FungiDB:SDRG_17271"/>
<sequence length="823" mass="91129">MAGSHVLLANYLKEQSQLRRMDTTLDRINGLGAFDAAHATLVSPIQQGAKVQYASLTSLHDAISGLRNVSSATGVNVFSQYCYLDFERKWEMANSIRRQNRCESMVHNGAVFLASLLRNVNITKDWAAEFEIAFASDLRHSTAGQAFLSTIYPPYLELDDEVAYWSSKNITSYKLQWQNYKSIGFASSYQMVNAYGAAYAFTLESTVSVFRLTSATSYTMYWALDNDLRGVSSNRTRMSGLGLLRASSRFAFQNISLQDVLIEDGYLPQPPWSATYDLVASHLGPFGSIDMVFVPPPFVLRQAIAAFNRVMADARQAHTAAYMSIPATHAVQPAPRTWKHVLWAVAGSLLCPDQPAIHLVRLETLTGADRYDATCTDSRQRVGLVPSRNQYLFATSVANLSASMTDVAALCALDSNLSTCMDGVQKSVAFLSLVPRLPNDRQTLVDAVDDLFIEWVQFGQENEAASVALYHTRLLDPSDASFDYFAWLFFYDWVLGRREVISFQGDRGTLTVMGDTLPDQMHAVDASQVHTVFALYARYAVQYVTSSILALAMLSLVYLVLAKGAIEGRNLLKLSRIGGFVWVGRPLIGLRSITALGLLSTASIELVTADQLSYFAPRPIPWYTTCLAANEVTWLVNIVSDLMLPWTQWRTPRFALAHSLLVWLTSALLATLTPVQATISVDPICSSVSLDQQVQCVVGTVYIGSVARLLLLIGVVVGCNGVCYSVARWRFPHDTGVRSPSLLLCSGATYLLKHNDWIQDNVYYMDRASAALNGLLSVQWRSDTFYVLDVKAWRLHRLAHAKGTLSNDARLRRALPLAATIHP</sequence>